<evidence type="ECO:0000313" key="1">
    <source>
        <dbReference type="EMBL" id="MEN2743951.1"/>
    </source>
</evidence>
<dbReference type="PANTHER" id="PTHR31047">
    <property type="entry name" value="MEIOTICALLY UP-REGULATED GENE 157 PROTEIN"/>
    <property type="match status" value="1"/>
</dbReference>
<dbReference type="RefSeq" id="WP_345883604.1">
    <property type="nucleotide sequence ID" value="NZ_JBDFRB010000003.1"/>
</dbReference>
<evidence type="ECO:0000313" key="2">
    <source>
        <dbReference type="Proteomes" id="UP001422074"/>
    </source>
</evidence>
<dbReference type="Proteomes" id="UP001422074">
    <property type="component" value="Unassembled WGS sequence"/>
</dbReference>
<dbReference type="GO" id="GO:0016787">
    <property type="term" value="F:hydrolase activity"/>
    <property type="evidence" value="ECO:0007669"/>
    <property type="project" value="UniProtKB-KW"/>
</dbReference>
<sequence length="570" mass="60934">MTPRKPRDVGNGLLAASFTAKEVLAVVRPHPHLGMVELTGAREFAEGTDRGVEARVRDYRRHLADASSAALVLESDAEVELKADTAAPSPGLTWTARSEGPLTVRFRGRLQRPPYAEITEIAPPEFLAQDTVLEADGPVLTLRSAGLGAVATVRASSPSGAVAWVRTGEGAECRAEGAAAQLSLTVEFTVDGGVPAPRGRAHLVAPSPGSLAARTHAAAVQYALGCCALDVADGMTCVVTDHRLLPLSWTRDAYFVVLPLLLQGEPGSEEEDVLRRHLNWLFGPARADGPWMRSHLTGGQVKDPGLQADQQLYPVLELVDFRRRFGHWPSPDLGHWRAGIEAAFADLVADPATGLLVSEETPADDPAEYPHNFSTQVLYAEVLTRLSTVADEMGLDGAELAQRAQQVRKRTKELFLVDGPAGPAYAYETDGTGQYRLYADANDLPAPLAAAWGFCAADDPAWRSTMETAFNPDGPFTVAGRLGGLGSVHTAGVWALGLVQELLYARTIGDSSRQERVLATLGELVSEDGMLPETADPETGAWLSRDWFGWPGAALAAVLASEDLRPQPAR</sequence>
<keyword evidence="2" id="KW-1185">Reference proteome</keyword>
<dbReference type="SUPFAM" id="SSF48208">
    <property type="entry name" value="Six-hairpin glycosidases"/>
    <property type="match status" value="1"/>
</dbReference>
<dbReference type="InterPro" id="IPR012341">
    <property type="entry name" value="6hp_glycosidase-like_sf"/>
</dbReference>
<dbReference type="InterPro" id="IPR008928">
    <property type="entry name" value="6-hairpin_glycosidase_sf"/>
</dbReference>
<gene>
    <name evidence="1" type="ORF">ABCQ75_05290</name>
</gene>
<reference evidence="1 2" key="1">
    <citation type="submission" date="2024-05" db="EMBL/GenBank/DDBJ databases">
        <title>Sinomonas sp. nov., isolated from a waste landfill.</title>
        <authorList>
            <person name="Zhao Y."/>
        </authorList>
    </citation>
    <scope>NUCLEOTIDE SEQUENCE [LARGE SCALE GENOMIC DNA]</scope>
    <source>
        <strain evidence="1 2">CCTCC AB2014300</strain>
    </source>
</reference>
<dbReference type="SMART" id="SM01149">
    <property type="entry name" value="DUF1237"/>
    <property type="match status" value="1"/>
</dbReference>
<comment type="caution">
    <text evidence="1">The sequence shown here is derived from an EMBL/GenBank/DDBJ whole genome shotgun (WGS) entry which is preliminary data.</text>
</comment>
<proteinExistence type="predicted"/>
<dbReference type="EMBL" id="JBDFRB010000003">
    <property type="protein sequence ID" value="MEN2743951.1"/>
    <property type="molecule type" value="Genomic_DNA"/>
</dbReference>
<name>A0ABU9WY14_9MICC</name>
<dbReference type="Gene3D" id="1.50.10.10">
    <property type="match status" value="1"/>
</dbReference>
<dbReference type="InterPro" id="IPR008313">
    <property type="entry name" value="GH125"/>
</dbReference>
<organism evidence="1 2">
    <name type="scientific">Sinomonas halotolerans</name>
    <dbReference type="NCBI Taxonomy" id="1644133"/>
    <lineage>
        <taxon>Bacteria</taxon>
        <taxon>Bacillati</taxon>
        <taxon>Actinomycetota</taxon>
        <taxon>Actinomycetes</taxon>
        <taxon>Micrococcales</taxon>
        <taxon>Micrococcaceae</taxon>
        <taxon>Sinomonas</taxon>
    </lineage>
</organism>
<dbReference type="PANTHER" id="PTHR31047:SF0">
    <property type="entry name" value="MEIOTICALLY UP-REGULATED GENE 157 PROTEIN"/>
    <property type="match status" value="1"/>
</dbReference>
<accession>A0ABU9WY14</accession>
<keyword evidence="1" id="KW-0378">Hydrolase</keyword>
<protein>
    <submittedName>
        <fullName evidence="1">Glycoside hydrolase family 125 protein</fullName>
    </submittedName>
</protein>
<dbReference type="Pfam" id="PF06824">
    <property type="entry name" value="Glyco_hydro_125"/>
    <property type="match status" value="1"/>
</dbReference>